<gene>
    <name evidence="1" type="ORF">S12H4_31159</name>
</gene>
<feature type="non-terminal residue" evidence="1">
    <location>
        <position position="1"/>
    </location>
</feature>
<proteinExistence type="predicted"/>
<accession>X1U791</accession>
<organism evidence="1">
    <name type="scientific">marine sediment metagenome</name>
    <dbReference type="NCBI Taxonomy" id="412755"/>
    <lineage>
        <taxon>unclassified sequences</taxon>
        <taxon>metagenomes</taxon>
        <taxon>ecological metagenomes</taxon>
    </lineage>
</organism>
<name>X1U791_9ZZZZ</name>
<reference evidence="1" key="1">
    <citation type="journal article" date="2014" name="Front. Microbiol.">
        <title>High frequency of phylogenetically diverse reductive dehalogenase-homologous genes in deep subseafloor sedimentary metagenomes.</title>
        <authorList>
            <person name="Kawai M."/>
            <person name="Futagami T."/>
            <person name="Toyoda A."/>
            <person name="Takaki Y."/>
            <person name="Nishi S."/>
            <person name="Hori S."/>
            <person name="Arai W."/>
            <person name="Tsubouchi T."/>
            <person name="Morono Y."/>
            <person name="Uchiyama I."/>
            <person name="Ito T."/>
            <person name="Fujiyama A."/>
            <person name="Inagaki F."/>
            <person name="Takami H."/>
        </authorList>
    </citation>
    <scope>NUCLEOTIDE SEQUENCE</scope>
    <source>
        <strain evidence="1">Expedition CK06-06</strain>
    </source>
</reference>
<sequence length="67" mass="7437">SKKDYHLDYVTCNPVAQALLLNNVKTDLNLIIGLCIGHDITFTHLSEAPVTTLIAKDRLIRHNPGNL</sequence>
<evidence type="ECO:0008006" key="2">
    <source>
        <dbReference type="Google" id="ProtNLM"/>
    </source>
</evidence>
<protein>
    <recommendedName>
        <fullName evidence="2">DUF1847 domain-containing protein</fullName>
    </recommendedName>
</protein>
<dbReference type="InterPro" id="IPR014997">
    <property type="entry name" value="DUF1847"/>
</dbReference>
<dbReference type="Pfam" id="PF08901">
    <property type="entry name" value="DUF1847"/>
    <property type="match status" value="1"/>
</dbReference>
<dbReference type="EMBL" id="BARW01018163">
    <property type="protein sequence ID" value="GAI95715.1"/>
    <property type="molecule type" value="Genomic_DNA"/>
</dbReference>
<dbReference type="AlphaFoldDB" id="X1U791"/>
<evidence type="ECO:0000313" key="1">
    <source>
        <dbReference type="EMBL" id="GAI95715.1"/>
    </source>
</evidence>
<comment type="caution">
    <text evidence="1">The sequence shown here is derived from an EMBL/GenBank/DDBJ whole genome shotgun (WGS) entry which is preliminary data.</text>
</comment>